<dbReference type="InterPro" id="IPR005804">
    <property type="entry name" value="FA_desaturase_dom"/>
</dbReference>
<protein>
    <submittedName>
        <fullName evidence="3">Fatty acid desaturase</fullName>
    </submittedName>
</protein>
<dbReference type="PANTHER" id="PTHR19353">
    <property type="entry name" value="FATTY ACID DESATURASE 2"/>
    <property type="match status" value="1"/>
</dbReference>
<organism evidence="3 4">
    <name type="scientific">Brevifollis gellanilyticus</name>
    <dbReference type="NCBI Taxonomy" id="748831"/>
    <lineage>
        <taxon>Bacteria</taxon>
        <taxon>Pseudomonadati</taxon>
        <taxon>Verrucomicrobiota</taxon>
        <taxon>Verrucomicrobiia</taxon>
        <taxon>Verrucomicrobiales</taxon>
        <taxon>Verrucomicrobiaceae</taxon>
    </lineage>
</organism>
<dbReference type="AlphaFoldDB" id="A0A512M3U1"/>
<keyword evidence="1" id="KW-1133">Transmembrane helix</keyword>
<accession>A0A512M3U1</accession>
<dbReference type="GO" id="GO:0016717">
    <property type="term" value="F:oxidoreductase activity, acting on paired donors, with oxidation of a pair of donors resulting in the reduction of molecular oxygen to two molecules of water"/>
    <property type="evidence" value="ECO:0007669"/>
    <property type="project" value="TreeGrafter"/>
</dbReference>
<reference evidence="3 4" key="1">
    <citation type="submission" date="2019-07" db="EMBL/GenBank/DDBJ databases">
        <title>Whole genome shotgun sequence of Brevifollis gellanilyticus NBRC 108608.</title>
        <authorList>
            <person name="Hosoyama A."/>
            <person name="Uohara A."/>
            <person name="Ohji S."/>
            <person name="Ichikawa N."/>
        </authorList>
    </citation>
    <scope>NUCLEOTIDE SEQUENCE [LARGE SCALE GENOMIC DNA]</scope>
    <source>
        <strain evidence="3 4">NBRC 108608</strain>
    </source>
</reference>
<dbReference type="Pfam" id="PF00487">
    <property type="entry name" value="FA_desaturase"/>
    <property type="match status" value="1"/>
</dbReference>
<feature type="transmembrane region" description="Helical" evidence="1">
    <location>
        <begin position="7"/>
        <end position="25"/>
    </location>
</feature>
<keyword evidence="1" id="KW-0472">Membrane</keyword>
<dbReference type="EMBL" id="BKAG01000003">
    <property type="protein sequence ID" value="GEP41409.1"/>
    <property type="molecule type" value="Genomic_DNA"/>
</dbReference>
<dbReference type="PANTHER" id="PTHR19353:SF73">
    <property type="entry name" value="FATTY ACID DESATURASE"/>
    <property type="match status" value="1"/>
</dbReference>
<feature type="domain" description="Fatty acid desaturase" evidence="2">
    <location>
        <begin position="31"/>
        <end position="275"/>
    </location>
</feature>
<keyword evidence="4" id="KW-1185">Reference proteome</keyword>
<evidence type="ECO:0000259" key="2">
    <source>
        <dbReference type="Pfam" id="PF00487"/>
    </source>
</evidence>
<proteinExistence type="predicted"/>
<dbReference type="GO" id="GO:0016020">
    <property type="term" value="C:membrane"/>
    <property type="evidence" value="ECO:0007669"/>
    <property type="project" value="TreeGrafter"/>
</dbReference>
<evidence type="ECO:0000256" key="1">
    <source>
        <dbReference type="SAM" id="Phobius"/>
    </source>
</evidence>
<comment type="caution">
    <text evidence="3">The sequence shown here is derived from an EMBL/GenBank/DDBJ whole genome shotgun (WGS) entry which is preliminary data.</text>
</comment>
<dbReference type="InterPro" id="IPR012171">
    <property type="entry name" value="Fatty_acid_desaturase"/>
</dbReference>
<evidence type="ECO:0000313" key="4">
    <source>
        <dbReference type="Proteomes" id="UP000321577"/>
    </source>
</evidence>
<evidence type="ECO:0000313" key="3">
    <source>
        <dbReference type="EMBL" id="GEP41409.1"/>
    </source>
</evidence>
<feature type="transmembrane region" description="Helical" evidence="1">
    <location>
        <begin position="126"/>
        <end position="150"/>
    </location>
</feature>
<name>A0A512M3U1_9BACT</name>
<keyword evidence="1" id="KW-0812">Transmembrane</keyword>
<gene>
    <name evidence="3" type="ORF">BGE01nite_07000</name>
</gene>
<dbReference type="GO" id="GO:0006629">
    <property type="term" value="P:lipid metabolic process"/>
    <property type="evidence" value="ECO:0007669"/>
    <property type="project" value="InterPro"/>
</dbReference>
<feature type="transmembrane region" description="Helical" evidence="1">
    <location>
        <begin position="31"/>
        <end position="51"/>
    </location>
</feature>
<dbReference type="Proteomes" id="UP000321577">
    <property type="component" value="Unassembled WGS sequence"/>
</dbReference>
<sequence>MDSTAKSWWYLLSTAVFLAVAAWAPLYIPDWLLVLEIAFSVLTGLLLLRLFVIYHDQQHHAILPKSKVAEWMMRGFGIIALSPSSIWRASHNHHHNHNSKIKGSHIGSFPIMTLDHFQKASKSARWIYLFMRHPVTIFSGYLTVFMHGMCLRPFIMKPREHWDCLLALMLHAGLGAWLLMFHGWDDWLLVQVIPHAIASAIGSYLFYAQHNFPDVSFYDKSGWTYDRAALESSSHLKTGPVMAWFTANIGLHHIHHLNARIPFYRLPEAMAAIPELRNPKVTTLLPRDILRCLRLKVWDVKKQRMVGLDESDA</sequence>